<name>A0A6J5LY46_9CAUD</name>
<gene>
    <name evidence="1" type="ORF">UFOVP338_50</name>
</gene>
<sequence>MSVITVIKKHLLDSTPSFTQIQLAKMTNVAPETFSTYMNSKAKFPKSKIALLLWKLKDSVSKEKHQELESLFKPYI</sequence>
<protein>
    <submittedName>
        <fullName evidence="1">Uncharacterized protein</fullName>
    </submittedName>
</protein>
<reference evidence="1" key="1">
    <citation type="submission" date="2020-04" db="EMBL/GenBank/DDBJ databases">
        <authorList>
            <person name="Chiriac C."/>
            <person name="Salcher M."/>
            <person name="Ghai R."/>
            <person name="Kavagutti S V."/>
        </authorList>
    </citation>
    <scope>NUCLEOTIDE SEQUENCE</scope>
</reference>
<organism evidence="1">
    <name type="scientific">uncultured Caudovirales phage</name>
    <dbReference type="NCBI Taxonomy" id="2100421"/>
    <lineage>
        <taxon>Viruses</taxon>
        <taxon>Duplodnaviria</taxon>
        <taxon>Heunggongvirae</taxon>
        <taxon>Uroviricota</taxon>
        <taxon>Caudoviricetes</taxon>
        <taxon>Peduoviridae</taxon>
        <taxon>Maltschvirus</taxon>
        <taxon>Maltschvirus maltsch</taxon>
    </lineage>
</organism>
<dbReference type="EMBL" id="LR796351">
    <property type="protein sequence ID" value="CAB4139514.1"/>
    <property type="molecule type" value="Genomic_DNA"/>
</dbReference>
<proteinExistence type="predicted"/>
<accession>A0A6J5LY46</accession>
<evidence type="ECO:0000313" key="1">
    <source>
        <dbReference type="EMBL" id="CAB4139514.1"/>
    </source>
</evidence>